<dbReference type="EMBL" id="CZAJ01000002">
    <property type="protein sequence ID" value="CUO66124.1"/>
    <property type="molecule type" value="Genomic_DNA"/>
</dbReference>
<accession>A0A174GU28</accession>
<name>A0A174GU28_9FIRM</name>
<dbReference type="AlphaFoldDB" id="A0A174GU28"/>
<protein>
    <submittedName>
        <fullName evidence="1">Uncharacterized protein</fullName>
    </submittedName>
</protein>
<sequence length="197" mass="22401">MFIDCSKFEKVLKADYKSWGVEFGLTKRMMYILQGTGWIIEANASYVNKEFLGTAIKVLGPAPKPGEFIEYQKGSSPQHEIELEPMLWDMAEVSDPAYISLIKIIQNDNVYSVTKTPKGARLINDKRLAMIAPCKCTEDEIPPCSPVVHDDWLLTYNDDMAIGICFTDPDYKPELEVLRLLSGVDFFWQESEAYRLG</sequence>
<dbReference type="RefSeq" id="WP_055272518.1">
    <property type="nucleotide sequence ID" value="NZ_CZAJ01000002.1"/>
</dbReference>
<proteinExistence type="predicted"/>
<evidence type="ECO:0000313" key="1">
    <source>
        <dbReference type="EMBL" id="CUO66124.1"/>
    </source>
</evidence>
<evidence type="ECO:0000313" key="2">
    <source>
        <dbReference type="Proteomes" id="UP000095602"/>
    </source>
</evidence>
<organism evidence="1 2">
    <name type="scientific">Agathobacter rectalis</name>
    <dbReference type="NCBI Taxonomy" id="39491"/>
    <lineage>
        <taxon>Bacteria</taxon>
        <taxon>Bacillati</taxon>
        <taxon>Bacillota</taxon>
        <taxon>Clostridia</taxon>
        <taxon>Lachnospirales</taxon>
        <taxon>Lachnospiraceae</taxon>
        <taxon>Agathobacter</taxon>
    </lineage>
</organism>
<dbReference type="Proteomes" id="UP000095602">
    <property type="component" value="Unassembled WGS sequence"/>
</dbReference>
<gene>
    <name evidence="1" type="ORF">ERS852497_00390</name>
</gene>
<reference evidence="1 2" key="1">
    <citation type="submission" date="2015-09" db="EMBL/GenBank/DDBJ databases">
        <authorList>
            <consortium name="Pathogen Informatics"/>
        </authorList>
    </citation>
    <scope>NUCLEOTIDE SEQUENCE [LARGE SCALE GENOMIC DNA]</scope>
    <source>
        <strain evidence="1 2">2789STDY5834884</strain>
    </source>
</reference>